<sequence length="158" mass="17805">MNMLRFRFSAFLNQRNRKHGCLTGVFFAVIANFVQAAPGDTAMTQIFFQLDGHEVGIVLDDNDATRDLLTLLPQQLDWDDYGNVEKISYLSRKISTQGTPDGYTPAKGDFAYYAPWGNIVIFCKAFSYSPGLIKLGHVDTGFDEACRKGKYTVEMKIR</sequence>
<feature type="signal peptide" evidence="1">
    <location>
        <begin position="1"/>
        <end position="36"/>
    </location>
</feature>
<gene>
    <name evidence="3" type="ORF">HNR75_000562</name>
</gene>
<evidence type="ECO:0000313" key="3">
    <source>
        <dbReference type="EMBL" id="MBB6054690.1"/>
    </source>
</evidence>
<keyword evidence="4" id="KW-1185">Reference proteome</keyword>
<reference evidence="3 4" key="1">
    <citation type="submission" date="2020-08" db="EMBL/GenBank/DDBJ databases">
        <title>Genomic Encyclopedia of Type Strains, Phase IV (KMG-IV): sequencing the most valuable type-strain genomes for metagenomic binning, comparative biology and taxonomic classification.</title>
        <authorList>
            <person name="Goeker M."/>
        </authorList>
    </citation>
    <scope>NUCLEOTIDE SEQUENCE [LARGE SCALE GENOMIC DNA]</scope>
    <source>
        <strain evidence="3 4">DSM 22975</strain>
    </source>
</reference>
<dbReference type="InterPro" id="IPR041183">
    <property type="entry name" value="Cyclophilin-like"/>
</dbReference>
<evidence type="ECO:0000259" key="2">
    <source>
        <dbReference type="Pfam" id="PF18050"/>
    </source>
</evidence>
<dbReference type="AlphaFoldDB" id="A0A841GIJ2"/>
<accession>A0A841GIJ2</accession>
<keyword evidence="1" id="KW-0732">Signal</keyword>
<proteinExistence type="predicted"/>
<dbReference type="EMBL" id="JACHGR010000002">
    <property type="protein sequence ID" value="MBB6054690.1"/>
    <property type="molecule type" value="Genomic_DNA"/>
</dbReference>
<dbReference type="Proteomes" id="UP000585721">
    <property type="component" value="Unassembled WGS sequence"/>
</dbReference>
<evidence type="ECO:0000313" key="4">
    <source>
        <dbReference type="Proteomes" id="UP000585721"/>
    </source>
</evidence>
<comment type="caution">
    <text evidence="3">The sequence shown here is derived from an EMBL/GenBank/DDBJ whole genome shotgun (WGS) entry which is preliminary data.</text>
</comment>
<organism evidence="3 4">
    <name type="scientific">Tolumonas osonensis</name>
    <dbReference type="NCBI Taxonomy" id="675874"/>
    <lineage>
        <taxon>Bacteria</taxon>
        <taxon>Pseudomonadati</taxon>
        <taxon>Pseudomonadota</taxon>
        <taxon>Gammaproteobacteria</taxon>
        <taxon>Aeromonadales</taxon>
        <taxon>Aeromonadaceae</taxon>
        <taxon>Tolumonas</taxon>
    </lineage>
</organism>
<dbReference type="InterPro" id="IPR029000">
    <property type="entry name" value="Cyclophilin-like_dom_sf"/>
</dbReference>
<dbReference type="Gene3D" id="2.40.100.20">
    <property type="match status" value="1"/>
</dbReference>
<feature type="domain" description="Cyclophilin-like" evidence="2">
    <location>
        <begin position="49"/>
        <end position="155"/>
    </location>
</feature>
<name>A0A841GIJ2_9GAMM</name>
<evidence type="ECO:0000256" key="1">
    <source>
        <dbReference type="SAM" id="SignalP"/>
    </source>
</evidence>
<protein>
    <recommendedName>
        <fullName evidence="2">Cyclophilin-like domain-containing protein</fullName>
    </recommendedName>
</protein>
<dbReference type="SUPFAM" id="SSF50891">
    <property type="entry name" value="Cyclophilin-like"/>
    <property type="match status" value="1"/>
</dbReference>
<dbReference type="RefSeq" id="WP_246358712.1">
    <property type="nucleotide sequence ID" value="NZ_JACHGR010000002.1"/>
</dbReference>
<dbReference type="Pfam" id="PF18050">
    <property type="entry name" value="Cyclophil_like2"/>
    <property type="match status" value="1"/>
</dbReference>
<feature type="chain" id="PRO_5032697416" description="Cyclophilin-like domain-containing protein" evidence="1">
    <location>
        <begin position="37"/>
        <end position="158"/>
    </location>
</feature>